<feature type="compositionally biased region" description="Polar residues" evidence="1">
    <location>
        <begin position="1"/>
        <end position="10"/>
    </location>
</feature>
<evidence type="ECO:0000256" key="1">
    <source>
        <dbReference type="SAM" id="MobiDB-lite"/>
    </source>
</evidence>
<protein>
    <recommendedName>
        <fullName evidence="4">RHS repeat-associated core domain-containing protein</fullName>
    </recommendedName>
</protein>
<dbReference type="Proteomes" id="UP000636956">
    <property type="component" value="Unassembled WGS sequence"/>
</dbReference>
<evidence type="ECO:0000313" key="2">
    <source>
        <dbReference type="EMBL" id="GGJ95219.1"/>
    </source>
</evidence>
<name>A0A917UY71_9MICO</name>
<keyword evidence="3" id="KW-1185">Reference proteome</keyword>
<sequence length="194" mass="21456">MCTTVTFSQRWQRRENHQSTVRKHRSRPTLQLGTLTADDKVPDNLPGDADNAWVGQHQKIYEHANTVATIQMGARGYVPALGRFLEVDPVEGGVTNAYDYPADPINKFDLSGELSADAAERWSSRGWILASLHGPTLGWDPARVSPLPRTVRNVQFGGGTMFETLRLQRAHGSWRVSVKLTVEGVKTTLPVAPV</sequence>
<proteinExistence type="predicted"/>
<comment type="caution">
    <text evidence="2">The sequence shown here is derived from an EMBL/GenBank/DDBJ whole genome shotgun (WGS) entry which is preliminary data.</text>
</comment>
<feature type="region of interest" description="Disordered" evidence="1">
    <location>
        <begin position="1"/>
        <end position="27"/>
    </location>
</feature>
<dbReference type="Gene3D" id="2.180.10.10">
    <property type="entry name" value="RHS repeat-associated core"/>
    <property type="match status" value="1"/>
</dbReference>
<dbReference type="InterPro" id="IPR022385">
    <property type="entry name" value="Rhs_assc_core"/>
</dbReference>
<accession>A0A917UY71</accession>
<organism evidence="2 3">
    <name type="scientific">Agromyces bauzanensis</name>
    <dbReference type="NCBI Taxonomy" id="1308924"/>
    <lineage>
        <taxon>Bacteria</taxon>
        <taxon>Bacillati</taxon>
        <taxon>Actinomycetota</taxon>
        <taxon>Actinomycetes</taxon>
        <taxon>Micrococcales</taxon>
        <taxon>Microbacteriaceae</taxon>
        <taxon>Agromyces</taxon>
    </lineage>
</organism>
<dbReference type="EMBL" id="BMMD01000080">
    <property type="protein sequence ID" value="GGJ95219.1"/>
    <property type="molecule type" value="Genomic_DNA"/>
</dbReference>
<reference evidence="2" key="2">
    <citation type="submission" date="2020-09" db="EMBL/GenBank/DDBJ databases">
        <authorList>
            <person name="Sun Q."/>
            <person name="Zhou Y."/>
        </authorList>
    </citation>
    <scope>NUCLEOTIDE SEQUENCE</scope>
    <source>
        <strain evidence="2">CGMCC 1.8984</strain>
    </source>
</reference>
<gene>
    <name evidence="2" type="ORF">GCM10011372_36760</name>
</gene>
<dbReference type="AlphaFoldDB" id="A0A917UY71"/>
<evidence type="ECO:0008006" key="4">
    <source>
        <dbReference type="Google" id="ProtNLM"/>
    </source>
</evidence>
<evidence type="ECO:0000313" key="3">
    <source>
        <dbReference type="Proteomes" id="UP000636956"/>
    </source>
</evidence>
<reference evidence="2" key="1">
    <citation type="journal article" date="2014" name="Int. J. Syst. Evol. Microbiol.">
        <title>Complete genome sequence of Corynebacterium casei LMG S-19264T (=DSM 44701T), isolated from a smear-ripened cheese.</title>
        <authorList>
            <consortium name="US DOE Joint Genome Institute (JGI-PGF)"/>
            <person name="Walter F."/>
            <person name="Albersmeier A."/>
            <person name="Kalinowski J."/>
            <person name="Ruckert C."/>
        </authorList>
    </citation>
    <scope>NUCLEOTIDE SEQUENCE</scope>
    <source>
        <strain evidence="2">CGMCC 1.8984</strain>
    </source>
</reference>
<dbReference type="NCBIfam" id="TIGR03696">
    <property type="entry name" value="Rhs_assc_core"/>
    <property type="match status" value="1"/>
</dbReference>